<dbReference type="RefSeq" id="WP_135199855.1">
    <property type="nucleotide sequence ID" value="NZ_SPVG01000021.1"/>
</dbReference>
<dbReference type="AlphaFoldDB" id="A0A4Y9SVZ5"/>
<accession>A0A4Y9SVZ5</accession>
<dbReference type="Pfam" id="PF12094">
    <property type="entry name" value="DUF3570"/>
    <property type="match status" value="2"/>
</dbReference>
<gene>
    <name evidence="2" type="ORF">E4L98_01815</name>
</gene>
<evidence type="ECO:0000313" key="3">
    <source>
        <dbReference type="Proteomes" id="UP000297729"/>
    </source>
</evidence>
<dbReference type="Proteomes" id="UP000297729">
    <property type="component" value="Unassembled WGS sequence"/>
</dbReference>
<keyword evidence="1" id="KW-0732">Signal</keyword>
<comment type="caution">
    <text evidence="2">The sequence shown here is derived from an EMBL/GenBank/DDBJ whole genome shotgun (WGS) entry which is preliminary data.</text>
</comment>
<dbReference type="EMBL" id="SPVG01000021">
    <property type="protein sequence ID" value="TFW30645.1"/>
    <property type="molecule type" value="Genomic_DNA"/>
</dbReference>
<dbReference type="OrthoDB" id="5450709at2"/>
<proteinExistence type="predicted"/>
<feature type="chain" id="PRO_5021222150" evidence="1">
    <location>
        <begin position="28"/>
        <end position="376"/>
    </location>
</feature>
<evidence type="ECO:0000313" key="2">
    <source>
        <dbReference type="EMBL" id="TFW30645.1"/>
    </source>
</evidence>
<keyword evidence="3" id="KW-1185">Reference proteome</keyword>
<reference evidence="2 3" key="1">
    <citation type="submission" date="2019-03" db="EMBL/GenBank/DDBJ databases">
        <title>Draft Genome Sequence of Duganella callidus sp. nov., a Novel Duganella Species Isolated from Cultivated Soil.</title>
        <authorList>
            <person name="Raths R."/>
            <person name="Peta V."/>
            <person name="Bucking H."/>
        </authorList>
    </citation>
    <scope>NUCLEOTIDE SEQUENCE [LARGE SCALE GENOMIC DNA]</scope>
    <source>
        <strain evidence="2 3">DN04</strain>
    </source>
</reference>
<feature type="signal peptide" evidence="1">
    <location>
        <begin position="1"/>
        <end position="27"/>
    </location>
</feature>
<evidence type="ECO:0000256" key="1">
    <source>
        <dbReference type="SAM" id="SignalP"/>
    </source>
</evidence>
<name>A0A4Y9SVZ5_9BURK</name>
<protein>
    <submittedName>
        <fullName evidence="2">DUF3570 domain-containing protein</fullName>
    </submittedName>
</protein>
<dbReference type="InterPro" id="IPR021953">
    <property type="entry name" value="DUF3570"/>
</dbReference>
<organism evidence="2 3">
    <name type="scientific">Duganella callida</name>
    <dbReference type="NCBI Taxonomy" id="2561932"/>
    <lineage>
        <taxon>Bacteria</taxon>
        <taxon>Pseudomonadati</taxon>
        <taxon>Pseudomonadota</taxon>
        <taxon>Betaproteobacteria</taxon>
        <taxon>Burkholderiales</taxon>
        <taxon>Oxalobacteraceae</taxon>
        <taxon>Telluria group</taxon>
        <taxon>Duganella</taxon>
    </lineage>
</organism>
<sequence>MTNKDNSGLAASILTAAMLLPGVQAHAETPPANGTISLGYLDYRDSQPGFDRIKVHAPSLSIVAPVAGVWSIGASVVRDDVSGASPRYHTAVSGASRMDDIRKAGDASLTRYFDRGSLTVGAAYSTEHDYISRALSLQGSVESEDHNTTWTAGLGHSDDKIDPVNHIVTNEKKRTTNVLLGVTRVLTASDIAQLTLTHTQGEGYFNDPYKFFDTRPRSRDESTLLARWNHYIAATGGTSRLSYRYYRDSFGVRAHTIGGEYVQPLADGWTLTPELRLYTQSAAYFYRDPVYDPVLGAPFPVGYDFKSLMSEDQRLSGFGAVTLALKVSKQIDKLWSVDVKASTYQQRGSWAFFNSGSPGLDIFRAQTIQIAVNRSW</sequence>